<name>A0A0P9STL8_PSEAV</name>
<dbReference type="PATRIC" id="fig|53707.9.peg.3775"/>
<sequence>MSMGGLFDSFFIGGFECASHRRRDGVRLDLLGSTGHDRWAPEDFAAMAEHGIRTVRDGMRWHLIETSPNCYDWSSFLPMLRAARRQGTQVIWDLCHYGYPDDLDIWRPEFVERFARFAAAVAQVVKDEGETAPFYSPINEISFWSWAGGEVAYFNPGSRQRGMELKQQLVRASIAAIEAIRAIEPGARFIQAEPLIHVVPATRGSAQIAAAECYRQAQFEAWDLLSGRQLPGLGGRSEYLDVLGVNFYPHNQWQFKGRKLTQDDPQYRPFQGMLSELHTRYARPILISETGAEDVQRLPWFNYICAEVSKAVRAGLPVEGICWYPILDYPGWDDARYCPTGLLGYADGQGKRASFHPLQVALRESASEFAALIRQKDEKSALGVNAF</sequence>
<keyword evidence="1" id="KW-0378">Hydrolase</keyword>
<dbReference type="GO" id="GO:0016787">
    <property type="term" value="F:hydrolase activity"/>
    <property type="evidence" value="ECO:0007669"/>
    <property type="project" value="UniProtKB-KW"/>
</dbReference>
<evidence type="ECO:0000313" key="1">
    <source>
        <dbReference type="EMBL" id="KPX62411.1"/>
    </source>
</evidence>
<gene>
    <name evidence="1" type="ORF">ALO35_05179</name>
</gene>
<dbReference type="AlphaFoldDB" id="A0A0P9STL8"/>
<dbReference type="InterPro" id="IPR017853">
    <property type="entry name" value="GH"/>
</dbReference>
<organism evidence="1 2">
    <name type="scientific">Pseudomonas amygdali pv. lachrymans</name>
    <name type="common">Pseudomonas syringae pv. lachrymans</name>
    <dbReference type="NCBI Taxonomy" id="53707"/>
    <lineage>
        <taxon>Bacteria</taxon>
        <taxon>Pseudomonadati</taxon>
        <taxon>Pseudomonadota</taxon>
        <taxon>Gammaproteobacteria</taxon>
        <taxon>Pseudomonadales</taxon>
        <taxon>Pseudomonadaceae</taxon>
        <taxon>Pseudomonas</taxon>
        <taxon>Pseudomonas amygdali</taxon>
    </lineage>
</organism>
<comment type="caution">
    <text evidence="1">The sequence shown here is derived from an EMBL/GenBank/DDBJ whole genome shotgun (WGS) entry which is preliminary data.</text>
</comment>
<reference evidence="1 2" key="1">
    <citation type="submission" date="2015-09" db="EMBL/GenBank/DDBJ databases">
        <title>Genome announcement of multiple Pseudomonas syringae strains.</title>
        <authorList>
            <person name="Thakur S."/>
            <person name="Wang P.W."/>
            <person name="Gong Y."/>
            <person name="Weir B.S."/>
            <person name="Guttman D.S."/>
        </authorList>
    </citation>
    <scope>NUCLEOTIDE SEQUENCE [LARGE SCALE GENOMIC DNA]</scope>
    <source>
        <strain evidence="1 2">ICMP3507</strain>
    </source>
</reference>
<dbReference type="SUPFAM" id="SSF51445">
    <property type="entry name" value="(Trans)glycosidases"/>
    <property type="match status" value="1"/>
</dbReference>
<protein>
    <submittedName>
        <fullName evidence="1">Glycoside hydrolase</fullName>
    </submittedName>
</protein>
<dbReference type="Proteomes" id="UP000050265">
    <property type="component" value="Unassembled WGS sequence"/>
</dbReference>
<evidence type="ECO:0000313" key="2">
    <source>
        <dbReference type="Proteomes" id="UP000050265"/>
    </source>
</evidence>
<dbReference type="Gene3D" id="3.20.20.80">
    <property type="entry name" value="Glycosidases"/>
    <property type="match status" value="1"/>
</dbReference>
<proteinExistence type="predicted"/>
<dbReference type="EMBL" id="LJQP01000341">
    <property type="protein sequence ID" value="KPX62411.1"/>
    <property type="molecule type" value="Genomic_DNA"/>
</dbReference>
<accession>A0A0P9STL8</accession>